<dbReference type="InterPro" id="IPR037185">
    <property type="entry name" value="EmrE-like"/>
</dbReference>
<keyword evidence="2" id="KW-1003">Cell membrane</keyword>
<evidence type="ECO:0000313" key="8">
    <source>
        <dbReference type="EMBL" id="MDN5200696.1"/>
    </source>
</evidence>
<feature type="transmembrane region" description="Helical" evidence="6">
    <location>
        <begin position="107"/>
        <end position="124"/>
    </location>
</feature>
<feature type="transmembrane region" description="Helical" evidence="6">
    <location>
        <begin position="160"/>
        <end position="180"/>
    </location>
</feature>
<evidence type="ECO:0000256" key="4">
    <source>
        <dbReference type="ARBA" id="ARBA00022989"/>
    </source>
</evidence>
<evidence type="ECO:0000259" key="7">
    <source>
        <dbReference type="Pfam" id="PF00892"/>
    </source>
</evidence>
<evidence type="ECO:0000256" key="3">
    <source>
        <dbReference type="ARBA" id="ARBA00022692"/>
    </source>
</evidence>
<evidence type="ECO:0000256" key="1">
    <source>
        <dbReference type="ARBA" id="ARBA00004651"/>
    </source>
</evidence>
<dbReference type="Pfam" id="PF00892">
    <property type="entry name" value="EamA"/>
    <property type="match status" value="2"/>
</dbReference>
<proteinExistence type="predicted"/>
<feature type="transmembrane region" description="Helical" evidence="6">
    <location>
        <begin position="74"/>
        <end position="95"/>
    </location>
</feature>
<keyword evidence="9" id="KW-1185">Reference proteome</keyword>
<comment type="subcellular location">
    <subcellularLocation>
        <location evidence="1">Cell membrane</location>
        <topology evidence="1">Multi-pass membrane protein</topology>
    </subcellularLocation>
</comment>
<feature type="transmembrane region" description="Helical" evidence="6">
    <location>
        <begin position="255"/>
        <end position="274"/>
    </location>
</feature>
<feature type="transmembrane region" description="Helical" evidence="6">
    <location>
        <begin position="224"/>
        <end position="243"/>
    </location>
</feature>
<feature type="transmembrane region" description="Helical" evidence="6">
    <location>
        <begin position="280"/>
        <end position="298"/>
    </location>
</feature>
<keyword evidence="5 6" id="KW-0472">Membrane</keyword>
<gene>
    <name evidence="8" type="ORF">QQ008_04975</name>
</gene>
<feature type="transmembrane region" description="Helical" evidence="6">
    <location>
        <begin position="39"/>
        <end position="62"/>
    </location>
</feature>
<evidence type="ECO:0000256" key="6">
    <source>
        <dbReference type="SAM" id="Phobius"/>
    </source>
</evidence>
<dbReference type="PANTHER" id="PTHR42920">
    <property type="entry name" value="OS03G0707200 PROTEIN-RELATED"/>
    <property type="match status" value="1"/>
</dbReference>
<comment type="caution">
    <text evidence="8">The sequence shown here is derived from an EMBL/GenBank/DDBJ whole genome shotgun (WGS) entry which is preliminary data.</text>
</comment>
<evidence type="ECO:0000313" key="9">
    <source>
        <dbReference type="Proteomes" id="UP001172082"/>
    </source>
</evidence>
<accession>A0ABT8KIZ6</accession>
<organism evidence="8 9">
    <name type="scientific">Splendidivirga corallicola</name>
    <dbReference type="NCBI Taxonomy" id="3051826"/>
    <lineage>
        <taxon>Bacteria</taxon>
        <taxon>Pseudomonadati</taxon>
        <taxon>Bacteroidota</taxon>
        <taxon>Cytophagia</taxon>
        <taxon>Cytophagales</taxon>
        <taxon>Splendidivirgaceae</taxon>
        <taxon>Splendidivirga</taxon>
    </lineage>
</organism>
<dbReference type="InterPro" id="IPR000620">
    <property type="entry name" value="EamA_dom"/>
</dbReference>
<dbReference type="InterPro" id="IPR051258">
    <property type="entry name" value="Diverse_Substrate_Transporter"/>
</dbReference>
<feature type="domain" description="EamA" evidence="7">
    <location>
        <begin position="11"/>
        <end position="147"/>
    </location>
</feature>
<evidence type="ECO:0000256" key="2">
    <source>
        <dbReference type="ARBA" id="ARBA00022475"/>
    </source>
</evidence>
<keyword evidence="3 6" id="KW-0812">Transmembrane</keyword>
<feature type="domain" description="EamA" evidence="7">
    <location>
        <begin position="161"/>
        <end position="297"/>
    </location>
</feature>
<evidence type="ECO:0000256" key="5">
    <source>
        <dbReference type="ARBA" id="ARBA00023136"/>
    </source>
</evidence>
<dbReference type="Gene3D" id="1.10.3730.20">
    <property type="match status" value="1"/>
</dbReference>
<reference evidence="8" key="1">
    <citation type="submission" date="2023-06" db="EMBL/GenBank/DDBJ databases">
        <title>Genomic of Parafulvivirga corallium.</title>
        <authorList>
            <person name="Wang G."/>
        </authorList>
    </citation>
    <scope>NUCLEOTIDE SEQUENCE</scope>
    <source>
        <strain evidence="8">BMA10</strain>
    </source>
</reference>
<feature type="transmembrane region" description="Helical" evidence="6">
    <location>
        <begin position="192"/>
        <end position="212"/>
    </location>
</feature>
<dbReference type="RefSeq" id="WP_346750718.1">
    <property type="nucleotide sequence ID" value="NZ_JAUJEA010000001.1"/>
</dbReference>
<feature type="transmembrane region" description="Helical" evidence="6">
    <location>
        <begin position="9"/>
        <end position="33"/>
    </location>
</feature>
<keyword evidence="4 6" id="KW-1133">Transmembrane helix</keyword>
<sequence>MNKNQVKNLVAISMVLFGAILFSAKAIFIKLAYRHPVDVISLLMLRMLFAFPVYLIIAYVSAKKKDKVKLSKKDWWLIIFSGITGYYLASLSNFYGLKYITASLERLILFVYPTLVVVFSSIVFRKRITRIQLIAIVLTYLGIAIAVMSDVNVQDQKNIWIGSAFIFGSAVIFAIYLVTCGTIIPKIGSIRFTAMAMSVSAFCVIAHYSVIHYEKILVQLDTEVYWLGAMIALFSTVFPSFLISEGIKRIGSSNTSIIASIGPVSTIVLAYLFLNESITFYQIIGTLIVIGGVLLISWKGVEKVQTKNVENKKGG</sequence>
<dbReference type="PANTHER" id="PTHR42920:SF5">
    <property type="entry name" value="EAMA DOMAIN-CONTAINING PROTEIN"/>
    <property type="match status" value="1"/>
</dbReference>
<protein>
    <submittedName>
        <fullName evidence="8">DMT family transporter</fullName>
    </submittedName>
</protein>
<name>A0ABT8KIZ6_9BACT</name>
<dbReference type="Proteomes" id="UP001172082">
    <property type="component" value="Unassembled WGS sequence"/>
</dbReference>
<dbReference type="EMBL" id="JAUJEA010000001">
    <property type="protein sequence ID" value="MDN5200696.1"/>
    <property type="molecule type" value="Genomic_DNA"/>
</dbReference>
<feature type="transmembrane region" description="Helical" evidence="6">
    <location>
        <begin position="131"/>
        <end position="148"/>
    </location>
</feature>
<dbReference type="SUPFAM" id="SSF103481">
    <property type="entry name" value="Multidrug resistance efflux transporter EmrE"/>
    <property type="match status" value="2"/>
</dbReference>